<proteinExistence type="inferred from homology"/>
<evidence type="ECO:0000256" key="2">
    <source>
        <dbReference type="ARBA" id="ARBA00022478"/>
    </source>
</evidence>
<evidence type="ECO:0000256" key="7">
    <source>
        <dbReference type="SAM" id="MobiDB-lite"/>
    </source>
</evidence>
<dbReference type="GO" id="GO:0003899">
    <property type="term" value="F:DNA-directed RNA polymerase activity"/>
    <property type="evidence" value="ECO:0007669"/>
    <property type="project" value="UniProtKB-UniRule"/>
</dbReference>
<evidence type="ECO:0000313" key="10">
    <source>
        <dbReference type="Proteomes" id="UP000318138"/>
    </source>
</evidence>
<keyword evidence="4 6" id="KW-0548">Nucleotidyltransferase</keyword>
<dbReference type="GO" id="GO:0006351">
    <property type="term" value="P:DNA-templated transcription"/>
    <property type="evidence" value="ECO:0007669"/>
    <property type="project" value="InterPro"/>
</dbReference>
<organism evidence="9 10">
    <name type="scientific">Paenalkalicoccus suaedae</name>
    <dbReference type="NCBI Taxonomy" id="2592382"/>
    <lineage>
        <taxon>Bacteria</taxon>
        <taxon>Bacillati</taxon>
        <taxon>Bacillota</taxon>
        <taxon>Bacilli</taxon>
        <taxon>Bacillales</taxon>
        <taxon>Bacillaceae</taxon>
        <taxon>Paenalkalicoccus</taxon>
    </lineage>
</organism>
<dbReference type="KEGG" id="psua:FLK61_39965"/>
<name>A0A859FI94_9BACI</name>
<keyword evidence="2 6" id="KW-0240">DNA-directed RNA polymerase</keyword>
<feature type="domain" description="HTH HARE-type" evidence="8">
    <location>
        <begin position="14"/>
        <end position="81"/>
    </location>
</feature>
<dbReference type="Pfam" id="PF05066">
    <property type="entry name" value="HARE-HTH"/>
    <property type="match status" value="1"/>
</dbReference>
<evidence type="ECO:0000256" key="6">
    <source>
        <dbReference type="HAMAP-Rule" id="MF_00357"/>
    </source>
</evidence>
<protein>
    <recommendedName>
        <fullName evidence="6">Probable DNA-directed RNA polymerase subunit delta</fullName>
    </recommendedName>
    <alternativeName>
        <fullName evidence="6">RNAP delta factor</fullName>
    </alternativeName>
</protein>
<keyword evidence="3 6" id="KW-0808">Transferase</keyword>
<evidence type="ECO:0000256" key="5">
    <source>
        <dbReference type="ARBA" id="ARBA00023163"/>
    </source>
</evidence>
<evidence type="ECO:0000256" key="1">
    <source>
        <dbReference type="ARBA" id="ARBA00009828"/>
    </source>
</evidence>
<evidence type="ECO:0000256" key="3">
    <source>
        <dbReference type="ARBA" id="ARBA00022679"/>
    </source>
</evidence>
<sequence>MSLKDYTKEQLAEISMLDIAYELLVEQNSPADYQALLSRIAELRDMTETQIQERISHLYTQMSIDGRFVNLGENRWGLRSWYPFDQTEEELSQTMPKKKKARAEEDEEVVDEFEVEDIDEFEDLEDELDDLANEEDTDFDELDEDEEEEYDEEDEDEDDDEEDFEEDEL</sequence>
<dbReference type="InterPro" id="IPR029757">
    <property type="entry name" value="RpoE"/>
</dbReference>
<reference evidence="10" key="1">
    <citation type="submission" date="2019-07" db="EMBL/GenBank/DDBJ databases">
        <title>Bacillus alkalisoli sp. nov. isolated from saline soil.</title>
        <authorList>
            <person name="Sun J.-Q."/>
            <person name="Xu L."/>
        </authorList>
    </citation>
    <scope>NUCLEOTIDE SEQUENCE [LARGE SCALE GENOMIC DNA]</scope>
    <source>
        <strain evidence="10">M4U3P1</strain>
    </source>
</reference>
<keyword evidence="10" id="KW-1185">Reference proteome</keyword>
<comment type="function">
    <text evidence="6">Participates in both the initiation and recycling phases of transcription. In the presence of the delta subunit, RNAP displays an increased specificity of transcription, a decreased affinity for nucleic acids, and an increased efficiency of RNA synthesis because of enhanced recycling.</text>
</comment>
<dbReference type="EMBL" id="CP041372">
    <property type="protein sequence ID" value="QKS72789.1"/>
    <property type="molecule type" value="Genomic_DNA"/>
</dbReference>
<keyword evidence="5 6" id="KW-0804">Transcription</keyword>
<comment type="subunit">
    <text evidence="6">RNAP is composed of a core of 2 alpha, a beta and a beta' subunits. The core is associated with a delta subunit and one of several sigma factors.</text>
</comment>
<dbReference type="InterPro" id="IPR007759">
    <property type="entry name" value="Asxl_HARE-HTH"/>
</dbReference>
<comment type="similarity">
    <text evidence="1 6">Belongs to the RpoE family.</text>
</comment>
<dbReference type="PROSITE" id="PS51913">
    <property type="entry name" value="HTH_HARE"/>
    <property type="match status" value="1"/>
</dbReference>
<evidence type="ECO:0000256" key="4">
    <source>
        <dbReference type="ARBA" id="ARBA00022695"/>
    </source>
</evidence>
<dbReference type="AlphaFoldDB" id="A0A859FI94"/>
<dbReference type="Gene3D" id="1.10.10.1250">
    <property type="entry name" value="RNA polymerase, subunit delta, N-terminal domain"/>
    <property type="match status" value="1"/>
</dbReference>
<feature type="region of interest" description="Disordered" evidence="7">
    <location>
        <begin position="89"/>
        <end position="169"/>
    </location>
</feature>
<dbReference type="RefSeq" id="WP_176010756.1">
    <property type="nucleotide sequence ID" value="NZ_CP041372.2"/>
</dbReference>
<dbReference type="InterPro" id="IPR038087">
    <property type="entry name" value="RNAP_delta_N_dom_sf"/>
</dbReference>
<accession>A0A859FI94</accession>
<evidence type="ECO:0000259" key="8">
    <source>
        <dbReference type="PROSITE" id="PS51913"/>
    </source>
</evidence>
<dbReference type="GO" id="GO:0000428">
    <property type="term" value="C:DNA-directed RNA polymerase complex"/>
    <property type="evidence" value="ECO:0007669"/>
    <property type="project" value="UniProtKB-KW"/>
</dbReference>
<dbReference type="NCBIfam" id="TIGR04567">
    <property type="entry name" value="RNAP_delt_lowGC"/>
    <property type="match status" value="1"/>
</dbReference>
<dbReference type="GO" id="GO:0006355">
    <property type="term" value="P:regulation of DNA-templated transcription"/>
    <property type="evidence" value="ECO:0007669"/>
    <property type="project" value="UniProtKB-UniRule"/>
</dbReference>
<evidence type="ECO:0000313" key="9">
    <source>
        <dbReference type="EMBL" id="QKS72789.1"/>
    </source>
</evidence>
<dbReference type="Proteomes" id="UP000318138">
    <property type="component" value="Chromosome"/>
</dbReference>
<feature type="compositionally biased region" description="Acidic residues" evidence="7">
    <location>
        <begin position="104"/>
        <end position="169"/>
    </location>
</feature>
<dbReference type="HAMAP" id="MF_00357">
    <property type="entry name" value="RNApol_bact_RpoE"/>
    <property type="match status" value="1"/>
</dbReference>
<gene>
    <name evidence="6" type="primary">rpoE</name>
    <name evidence="9" type="ORF">FLK61_39965</name>
</gene>